<evidence type="ECO:0000256" key="3">
    <source>
        <dbReference type="SAM" id="SignalP"/>
    </source>
</evidence>
<organism evidence="5">
    <name type="scientific">Salpingoeca rosetta (strain ATCC 50818 / BSB-021)</name>
    <dbReference type="NCBI Taxonomy" id="946362"/>
    <lineage>
        <taxon>Eukaryota</taxon>
        <taxon>Choanoflagellata</taxon>
        <taxon>Craspedida</taxon>
        <taxon>Salpingoecidae</taxon>
        <taxon>Salpingoeca</taxon>
    </lineage>
</organism>
<keyword evidence="3" id="KW-0732">Signal</keyword>
<evidence type="ECO:0000313" key="4">
    <source>
        <dbReference type="EMBL" id="EGD82699.1"/>
    </source>
</evidence>
<dbReference type="GeneID" id="16076522"/>
<feature type="compositionally biased region" description="Polar residues" evidence="1">
    <location>
        <begin position="650"/>
        <end position="661"/>
    </location>
</feature>
<name>F2U4Y3_SALR5</name>
<dbReference type="STRING" id="946362.F2U4Y3"/>
<dbReference type="EMBL" id="GL832961">
    <property type="protein sequence ID" value="EGD82699.1"/>
    <property type="molecule type" value="Genomic_DNA"/>
</dbReference>
<dbReference type="OrthoDB" id="425534at2759"/>
<dbReference type="AlphaFoldDB" id="F2U4Y3"/>
<keyword evidence="5" id="KW-1185">Reference proteome</keyword>
<protein>
    <recommendedName>
        <fullName evidence="6">AB hydrolase-1 domain-containing protein</fullName>
    </recommendedName>
</protein>
<keyword evidence="2" id="KW-0812">Transmembrane</keyword>
<evidence type="ECO:0000256" key="2">
    <source>
        <dbReference type="SAM" id="Phobius"/>
    </source>
</evidence>
<dbReference type="RefSeq" id="XP_004995935.1">
    <property type="nucleotide sequence ID" value="XM_004995878.1"/>
</dbReference>
<dbReference type="Proteomes" id="UP000007799">
    <property type="component" value="Unassembled WGS sequence"/>
</dbReference>
<feature type="region of interest" description="Disordered" evidence="1">
    <location>
        <begin position="629"/>
        <end position="661"/>
    </location>
</feature>
<feature type="transmembrane region" description="Helical" evidence="2">
    <location>
        <begin position="605"/>
        <end position="627"/>
    </location>
</feature>
<dbReference type="InParanoid" id="F2U4Y3"/>
<evidence type="ECO:0008006" key="6">
    <source>
        <dbReference type="Google" id="ProtNLM"/>
    </source>
</evidence>
<evidence type="ECO:0000313" key="5">
    <source>
        <dbReference type="Proteomes" id="UP000007799"/>
    </source>
</evidence>
<keyword evidence="2" id="KW-1133">Transmembrane helix</keyword>
<dbReference type="eggNOG" id="ENOG502SA35">
    <property type="taxonomic scope" value="Eukaryota"/>
</dbReference>
<feature type="compositionally biased region" description="Low complexity" evidence="1">
    <location>
        <begin position="629"/>
        <end position="642"/>
    </location>
</feature>
<sequence>MTRAGVLVLVVVAVLVALGVAGIGVEGQQVISWSADNCPTEPEGEGEVQDGKECAEVTVPLHGAGVGDTAWLNVNDAGNNNDTITLFVRRYRPEARNAGASRGQLWLIPGGPGQAGSEMTPLTAHFADEPYTLVIADHRGTGRSSYLGCPDAEAESSPAGPKITLAEWGGCIQHLEAQWTRAGLQGFSTTNAARDVRYIASLIREEEEAASGGANDYKITLFGSSYGTLVANRAVLLEEEEDVDNTATSLGRVIDAIALDGTVYPKGYVLTAQSQFFTAALRVTLDACAVDDTCGGYLGLEPSNTLDLLLERLRGGHCRQAGIDPEEYRLMLGMLNSLQPAGLPHILVTASIVRLLRCGEDDLPALRRFNDFTHTVVSNVRASLTHGPGFSQAALMAVAAQEIIEDLPVGSDDFWTNTDRNLERSLHALFVHPRVVAYPIGLIRLPRDAYAGRTPTSLHVPVLLLSGLLDANTPHLFSRLMYLDYMQAQRPAGVAPPKMLVASTSGHGVLNQDTRALPCMLEWMDDPHGFDAEQCMPFVPLSFTSPSEHDRRIFGDTPYGASPPDTGPAGLLPRTGAEDAIAAAVSDGSIASASDAQGGRAARTVTVFVVLDFLVLLALCGFVAVLARRSSPPSSSSSSSSSSRREKYSLQENLLPSSDTP</sequence>
<evidence type="ECO:0000256" key="1">
    <source>
        <dbReference type="SAM" id="MobiDB-lite"/>
    </source>
</evidence>
<reference evidence="4" key="1">
    <citation type="submission" date="2009-08" db="EMBL/GenBank/DDBJ databases">
        <title>Annotation of Salpingoeca rosetta.</title>
        <authorList>
            <consortium name="The Broad Institute Genome Sequencing Platform"/>
            <person name="Russ C."/>
            <person name="Cuomo C."/>
            <person name="Burger G."/>
            <person name="Gray M.W."/>
            <person name="Holland P.W.H."/>
            <person name="King N."/>
            <person name="Lang F.B.F."/>
            <person name="Roger A.J."/>
            <person name="Ruiz-Trillo I."/>
            <person name="Young S.K."/>
            <person name="Zeng Q."/>
            <person name="Gargeya S."/>
            <person name="Alvarado L."/>
            <person name="Berlin A."/>
            <person name="Chapman S.B."/>
            <person name="Chen Z."/>
            <person name="Freedman E."/>
            <person name="Gellesch M."/>
            <person name="Goldberg J."/>
            <person name="Griggs A."/>
            <person name="Gujja S."/>
            <person name="Heilman E."/>
            <person name="Heiman D."/>
            <person name="Howarth C."/>
            <person name="Mehta T."/>
            <person name="Neiman D."/>
            <person name="Pearson M."/>
            <person name="Roberts A."/>
            <person name="Saif S."/>
            <person name="Shea T."/>
            <person name="Shenoy N."/>
            <person name="Sisk P."/>
            <person name="Stolte C."/>
            <person name="Sykes S."/>
            <person name="White J."/>
            <person name="Yandava C."/>
            <person name="Haas B."/>
            <person name="Nusbaum C."/>
            <person name="Birren B."/>
        </authorList>
    </citation>
    <scope>NUCLEOTIDE SEQUENCE [LARGE SCALE GENOMIC DNA]</scope>
    <source>
        <strain evidence="4">ATCC 50818</strain>
    </source>
</reference>
<dbReference type="InterPro" id="IPR029058">
    <property type="entry name" value="AB_hydrolase_fold"/>
</dbReference>
<proteinExistence type="predicted"/>
<feature type="chain" id="PRO_5003290295" description="AB hydrolase-1 domain-containing protein" evidence="3">
    <location>
        <begin position="28"/>
        <end position="661"/>
    </location>
</feature>
<gene>
    <name evidence="4" type="ORF">PTSG_03360</name>
</gene>
<feature type="signal peptide" evidence="3">
    <location>
        <begin position="1"/>
        <end position="27"/>
    </location>
</feature>
<dbReference type="Gene3D" id="3.40.50.1820">
    <property type="entry name" value="alpha/beta hydrolase"/>
    <property type="match status" value="1"/>
</dbReference>
<dbReference type="SUPFAM" id="SSF53474">
    <property type="entry name" value="alpha/beta-Hydrolases"/>
    <property type="match status" value="1"/>
</dbReference>
<dbReference type="KEGG" id="sre:PTSG_03360"/>
<keyword evidence="2" id="KW-0472">Membrane</keyword>
<accession>F2U4Y3</accession>